<dbReference type="InterPro" id="IPR042186">
    <property type="entry name" value="FimD_plug_dom"/>
</dbReference>
<evidence type="ECO:0000256" key="6">
    <source>
        <dbReference type="ARBA" id="ARBA00023136"/>
    </source>
</evidence>
<dbReference type="EMBL" id="UGKQ01000007">
    <property type="protein sequence ID" value="STS82653.1"/>
    <property type="molecule type" value="Genomic_DNA"/>
</dbReference>
<name>A0A377TSH8_KLEPN</name>
<keyword evidence="7" id="KW-0998">Cell outer membrane</keyword>
<evidence type="ECO:0000256" key="7">
    <source>
        <dbReference type="ARBA" id="ARBA00023237"/>
    </source>
</evidence>
<accession>A0A377TSH8</accession>
<dbReference type="GO" id="GO:0009279">
    <property type="term" value="C:cell outer membrane"/>
    <property type="evidence" value="ECO:0007669"/>
    <property type="project" value="UniProtKB-SubCell"/>
</dbReference>
<keyword evidence="4 8" id="KW-0812">Transmembrane</keyword>
<proteinExistence type="inferred from homology"/>
<evidence type="ECO:0000256" key="5">
    <source>
        <dbReference type="ARBA" id="ARBA00022729"/>
    </source>
</evidence>
<dbReference type="Gene3D" id="2.60.40.3310">
    <property type="match status" value="1"/>
</dbReference>
<dbReference type="Pfam" id="PF13953">
    <property type="entry name" value="PapC_C"/>
    <property type="match status" value="1"/>
</dbReference>
<keyword evidence="5" id="KW-0732">Signal</keyword>
<evidence type="ECO:0000256" key="4">
    <source>
        <dbReference type="ARBA" id="ARBA00022692"/>
    </source>
</evidence>
<sequence>MFDAVQFQGISLASSDAMLPDSQKGFAPTIRGIARTNAQVTVRQNGYVLYQTYVTPGAFVIDDLYPTASSGNLEVAVKESDGEIRRFTQPYASVTSMQREGSLKYNLVAGRYHSDDASQRPLMMQLSLMRGFAQNLTLFGGLQSAAQYHNLSLGAGQGLGEAGALSLQLLNARDRHQQDPIDGRAWQLQYSKGFDRLGTQLTFTGWRYSHQRYATLSEAFSSPGSDDDLQDSDNKKATLQITASQSLPYDITLYLSLDQDSYWSGGATQRTANMGISSQVNGIAWSLSYSDSRSSHGDEEDDEPHSDKVVTLSLSVPLSHLLPGSYAGYTLTSSRHSVGSQMVSLNGTLLDNHALSYAVSQTRDRQNGSSGSLTAGYSSGRGDLNLGYSHDSQAARLNYGASGGILIHRHGVVFTPEMNGAVVLIDAGGAGDVTLANQKTIATNGDGYAVLPFATAYHRNDVSLDSHSLPENVDLANSTVTLVPTKDAVVLARFHTHVGYKALFTLQSRGQPLPFGSEVRVKDTSSIVASEGQVYLAGLAPKGTLYAQWGPGPQQRCSARYDSHPDAGADPPSTHFTADVIMSFLTLLRRVAMTLLFILLPAASGWACTPVFVRGQASTLRLNVGQLTVPADARPGTPLYHKSFAWNRLSDGGEQWIRCADDPHGLSPLLLDSLLSGGVTRPTVYQTNLAGIGVRVSLRAIGGYGGFPDRPTPSPFSQRVDNPAALPDAVWKLGYFRLTIELIKTGPAATPGELEYHSERFLMAEHTPLAALDLTGRISTAGCSVNDATPALIKLPAAMLDHFGGVGKTTGDTPFALQLDCNSAVTISLRVDGAEPLSARGHGVLRNDATDDRRRVLACSCFTIVSRSY</sequence>
<dbReference type="Pfam" id="PF00577">
    <property type="entry name" value="Usher"/>
    <property type="match status" value="1"/>
</dbReference>
<dbReference type="Proteomes" id="UP000254938">
    <property type="component" value="Unassembled WGS sequence"/>
</dbReference>
<keyword evidence="3" id="KW-0813">Transport</keyword>
<feature type="transmembrane region" description="Helical" evidence="8">
    <location>
        <begin position="591"/>
        <end position="613"/>
    </location>
</feature>
<comment type="subcellular location">
    <subcellularLocation>
        <location evidence="1">Cell outer membrane</location>
        <topology evidence="1">Multi-pass membrane protein</topology>
    </subcellularLocation>
</comment>
<dbReference type="Gene3D" id="2.60.40.3110">
    <property type="match status" value="1"/>
</dbReference>
<organism evidence="10 11">
    <name type="scientific">Klebsiella pneumoniae</name>
    <dbReference type="NCBI Taxonomy" id="573"/>
    <lineage>
        <taxon>Bacteria</taxon>
        <taxon>Pseudomonadati</taxon>
        <taxon>Pseudomonadota</taxon>
        <taxon>Gammaproteobacteria</taxon>
        <taxon>Enterobacterales</taxon>
        <taxon>Enterobacteriaceae</taxon>
        <taxon>Klebsiella/Raoultella group</taxon>
        <taxon>Klebsiella</taxon>
        <taxon>Klebsiella pneumoniae complex</taxon>
    </lineage>
</organism>
<evidence type="ECO:0000313" key="10">
    <source>
        <dbReference type="EMBL" id="STS82653.1"/>
    </source>
</evidence>
<dbReference type="InterPro" id="IPR043142">
    <property type="entry name" value="PapC-like_C_sf"/>
</dbReference>
<reference evidence="10 11" key="1">
    <citation type="submission" date="2018-06" db="EMBL/GenBank/DDBJ databases">
        <authorList>
            <consortium name="Pathogen Informatics"/>
            <person name="Doyle S."/>
        </authorList>
    </citation>
    <scope>NUCLEOTIDE SEQUENCE [LARGE SCALE GENOMIC DNA]</scope>
    <source>
        <strain evidence="10 11">NCTC9140</strain>
    </source>
</reference>
<evidence type="ECO:0000256" key="3">
    <source>
        <dbReference type="ARBA" id="ARBA00022448"/>
    </source>
</evidence>
<dbReference type="FunFam" id="2.60.40.3110:FF:000001">
    <property type="entry name" value="Putative fimbrial outer membrane usher"/>
    <property type="match status" value="1"/>
</dbReference>
<dbReference type="PANTHER" id="PTHR30451">
    <property type="entry name" value="OUTER MEMBRANE USHER PROTEIN"/>
    <property type="match status" value="1"/>
</dbReference>
<feature type="domain" description="PapC-like C-terminal" evidence="9">
    <location>
        <begin position="504"/>
        <end position="562"/>
    </location>
</feature>
<dbReference type="InterPro" id="IPR000015">
    <property type="entry name" value="Fimb_usher"/>
</dbReference>
<dbReference type="Gene3D" id="2.60.40.2070">
    <property type="match status" value="1"/>
</dbReference>
<dbReference type="AlphaFoldDB" id="A0A377TSH8"/>
<protein>
    <submittedName>
        <fullName evidence="10">Type 1 fimbriae anchoring protein FimD</fullName>
    </submittedName>
</protein>
<dbReference type="PANTHER" id="PTHR30451:SF21">
    <property type="entry name" value="FIMBRIAL USHER DOMAIN-CONTAINING PROTEIN YDET-RELATED"/>
    <property type="match status" value="1"/>
</dbReference>
<evidence type="ECO:0000313" key="11">
    <source>
        <dbReference type="Proteomes" id="UP000254938"/>
    </source>
</evidence>
<dbReference type="GO" id="GO:0015473">
    <property type="term" value="F:fimbrial usher porin activity"/>
    <property type="evidence" value="ECO:0007669"/>
    <property type="project" value="InterPro"/>
</dbReference>
<evidence type="ECO:0000259" key="9">
    <source>
        <dbReference type="Pfam" id="PF13953"/>
    </source>
</evidence>
<evidence type="ECO:0000256" key="8">
    <source>
        <dbReference type="SAM" id="Phobius"/>
    </source>
</evidence>
<keyword evidence="6 8" id="KW-0472">Membrane</keyword>
<evidence type="ECO:0000256" key="1">
    <source>
        <dbReference type="ARBA" id="ARBA00004571"/>
    </source>
</evidence>
<dbReference type="InterPro" id="IPR025949">
    <property type="entry name" value="PapC-like_C"/>
</dbReference>
<comment type="similarity">
    <text evidence="2">Belongs to the fimbrial export usher family.</text>
</comment>
<dbReference type="GO" id="GO:0009297">
    <property type="term" value="P:pilus assembly"/>
    <property type="evidence" value="ECO:0007669"/>
    <property type="project" value="InterPro"/>
</dbReference>
<keyword evidence="8" id="KW-1133">Transmembrane helix</keyword>
<dbReference type="Gene3D" id="2.60.40.2610">
    <property type="entry name" value="Outer membrane usher protein FimD, plug domain"/>
    <property type="match status" value="1"/>
</dbReference>
<gene>
    <name evidence="10" type="primary">fimD_7</name>
    <name evidence="10" type="ORF">NCTC9140_04404</name>
</gene>
<evidence type="ECO:0000256" key="2">
    <source>
        <dbReference type="ARBA" id="ARBA00008064"/>
    </source>
</evidence>